<evidence type="ECO:0000313" key="12">
    <source>
        <dbReference type="EMBL" id="KAK1423217.1"/>
    </source>
</evidence>
<reference evidence="12" key="1">
    <citation type="journal article" date="2023" name="bioRxiv">
        <title>Improved chromosome-level genome assembly for marigold (Tagetes erecta).</title>
        <authorList>
            <person name="Jiang F."/>
            <person name="Yuan L."/>
            <person name="Wang S."/>
            <person name="Wang H."/>
            <person name="Xu D."/>
            <person name="Wang A."/>
            <person name="Fan W."/>
        </authorList>
    </citation>
    <scope>NUCLEOTIDE SEQUENCE</scope>
    <source>
        <strain evidence="12">WSJ</strain>
        <tissue evidence="12">Leaf</tissue>
    </source>
</reference>
<gene>
    <name evidence="12" type="ORF">QVD17_18513</name>
</gene>
<evidence type="ECO:0000313" key="13">
    <source>
        <dbReference type="Proteomes" id="UP001229421"/>
    </source>
</evidence>
<evidence type="ECO:0000256" key="5">
    <source>
        <dbReference type="ARBA" id="ARBA00022664"/>
    </source>
</evidence>
<keyword evidence="5" id="KW-0507">mRNA processing</keyword>
<feature type="compositionally biased region" description="Basic and acidic residues" evidence="11">
    <location>
        <begin position="50"/>
        <end position="60"/>
    </location>
</feature>
<feature type="compositionally biased region" description="Acidic residues" evidence="11">
    <location>
        <begin position="333"/>
        <end position="345"/>
    </location>
</feature>
<dbReference type="Proteomes" id="UP001229421">
    <property type="component" value="Unassembled WGS sequence"/>
</dbReference>
<evidence type="ECO:0000256" key="1">
    <source>
        <dbReference type="ARBA" id="ARBA00004123"/>
    </source>
</evidence>
<dbReference type="GO" id="GO:0005681">
    <property type="term" value="C:spliceosomal complex"/>
    <property type="evidence" value="ECO:0007669"/>
    <property type="project" value="UniProtKB-KW"/>
</dbReference>
<dbReference type="GO" id="GO:0008380">
    <property type="term" value="P:RNA splicing"/>
    <property type="evidence" value="ECO:0007669"/>
    <property type="project" value="UniProtKB-KW"/>
</dbReference>
<keyword evidence="8" id="KW-0539">Nucleus</keyword>
<keyword evidence="7" id="KW-0508">mRNA splicing</keyword>
<evidence type="ECO:0000256" key="9">
    <source>
        <dbReference type="ARBA" id="ARBA00035304"/>
    </source>
</evidence>
<dbReference type="PANTHER" id="PTHR13445:SF3">
    <property type="entry name" value="U5 SMALL NUCLEAR RIBONUCLEOPROTEIN TSSC4"/>
    <property type="match status" value="1"/>
</dbReference>
<organism evidence="12 13">
    <name type="scientific">Tagetes erecta</name>
    <name type="common">African marigold</name>
    <dbReference type="NCBI Taxonomy" id="13708"/>
    <lineage>
        <taxon>Eukaryota</taxon>
        <taxon>Viridiplantae</taxon>
        <taxon>Streptophyta</taxon>
        <taxon>Embryophyta</taxon>
        <taxon>Tracheophyta</taxon>
        <taxon>Spermatophyta</taxon>
        <taxon>Magnoliopsida</taxon>
        <taxon>eudicotyledons</taxon>
        <taxon>Gunneridae</taxon>
        <taxon>Pentapetalae</taxon>
        <taxon>asterids</taxon>
        <taxon>campanulids</taxon>
        <taxon>Asterales</taxon>
        <taxon>Asteraceae</taxon>
        <taxon>Asteroideae</taxon>
        <taxon>Heliantheae alliance</taxon>
        <taxon>Tageteae</taxon>
        <taxon>Tagetes</taxon>
    </lineage>
</organism>
<dbReference type="PANTHER" id="PTHR13445">
    <property type="entry name" value="TUMOR SUPPRESSING SUBTRANSFERABLE CANDIDATE 4 TSSC4"/>
    <property type="match status" value="1"/>
</dbReference>
<dbReference type="AlphaFoldDB" id="A0AAD8KHP5"/>
<accession>A0AAD8KHP5</accession>
<evidence type="ECO:0000256" key="7">
    <source>
        <dbReference type="ARBA" id="ARBA00023187"/>
    </source>
</evidence>
<proteinExistence type="inferred from homology"/>
<evidence type="ECO:0000256" key="11">
    <source>
        <dbReference type="SAM" id="MobiDB-lite"/>
    </source>
</evidence>
<feature type="compositionally biased region" description="Low complexity" evidence="11">
    <location>
        <begin position="15"/>
        <end position="31"/>
    </location>
</feature>
<evidence type="ECO:0000256" key="2">
    <source>
        <dbReference type="ARBA" id="ARBA00004496"/>
    </source>
</evidence>
<dbReference type="GO" id="GO:0005737">
    <property type="term" value="C:cytoplasm"/>
    <property type="evidence" value="ECO:0007669"/>
    <property type="project" value="UniProtKB-SubCell"/>
</dbReference>
<name>A0AAD8KHP5_TARER</name>
<comment type="similarity">
    <text evidence="3">Belongs to the TSSC4 family.</text>
</comment>
<comment type="function">
    <text evidence="10">Protein associated with the U5 snRNP, during its maturation and its post-splicing recycling and which is required for spliceosomal tri-snRNP complex assembly in the nucleus. Has a molecular sequestering activity and transiently hinders SNRNP200 binding sites for constitutive splicing factors that intervene later during the assembly of the spliceosome and splicing. Together with its molecular sequestering activity, may also function as a molecular adapter and placeholder, coordinating the assembly of the U5 snRNP and its association with the U4/U6 di-snRNP.</text>
</comment>
<dbReference type="Pfam" id="PF15264">
    <property type="entry name" value="TSSC4"/>
    <property type="match status" value="1"/>
</dbReference>
<feature type="compositionally biased region" description="Basic and acidic residues" evidence="11">
    <location>
        <begin position="111"/>
        <end position="123"/>
    </location>
</feature>
<feature type="region of interest" description="Disordered" evidence="11">
    <location>
        <begin position="193"/>
        <end position="236"/>
    </location>
</feature>
<keyword evidence="6" id="KW-0747">Spliceosome</keyword>
<keyword evidence="13" id="KW-1185">Reference proteome</keyword>
<feature type="region of interest" description="Disordered" evidence="11">
    <location>
        <begin position="1"/>
        <end position="146"/>
    </location>
</feature>
<comment type="subcellular location">
    <subcellularLocation>
        <location evidence="2">Cytoplasm</location>
    </subcellularLocation>
    <subcellularLocation>
        <location evidence="1">Nucleus</location>
    </subcellularLocation>
</comment>
<evidence type="ECO:0000256" key="6">
    <source>
        <dbReference type="ARBA" id="ARBA00022728"/>
    </source>
</evidence>
<feature type="compositionally biased region" description="Polar residues" evidence="11">
    <location>
        <begin position="346"/>
        <end position="356"/>
    </location>
</feature>
<feature type="compositionally biased region" description="Acidic residues" evidence="11">
    <location>
        <begin position="89"/>
        <end position="105"/>
    </location>
</feature>
<dbReference type="GO" id="GO:0006397">
    <property type="term" value="P:mRNA processing"/>
    <property type="evidence" value="ECO:0007669"/>
    <property type="project" value="UniProtKB-KW"/>
</dbReference>
<evidence type="ECO:0000256" key="8">
    <source>
        <dbReference type="ARBA" id="ARBA00023242"/>
    </source>
</evidence>
<evidence type="ECO:0000256" key="3">
    <source>
        <dbReference type="ARBA" id="ARBA00010362"/>
    </source>
</evidence>
<evidence type="ECO:0000256" key="4">
    <source>
        <dbReference type="ARBA" id="ARBA00022490"/>
    </source>
</evidence>
<keyword evidence="4" id="KW-0963">Cytoplasm</keyword>
<feature type="compositionally biased region" description="Basic and acidic residues" evidence="11">
    <location>
        <begin position="195"/>
        <end position="204"/>
    </location>
</feature>
<evidence type="ECO:0000256" key="10">
    <source>
        <dbReference type="ARBA" id="ARBA00045970"/>
    </source>
</evidence>
<comment type="caution">
    <text evidence="12">The sequence shown here is derived from an EMBL/GenBank/DDBJ whole genome shotgun (WGS) entry which is preliminary data.</text>
</comment>
<sequence>MEDTFNVRVDRTFGSLQSSSTQSNPSSLTSLWSLTDEEIERNKWIQPKTDPNKDKDDYIHRLKNPKPFSPILKGLVDQPSSSDRNMDADIQELDDDDDEDEDDDDGNRLMNKPDDHSNEEWDIRSSVGMDCTLDNEEEEDAYDKVAVGKDESADRFYMKSINDYEVEIDSNNELPSSFTDVIRDPRANHTAAKLRLKEDDESAKKLGLQMPQNSIQEPNKPATESKEPTGSEVATFSPQVFRTVPDYLRNPSKYTRYTFDSMDDVDEEANKKAYMNFFSSLKGSAAMEIEDNVSTETGKSIIFTPRKKSSDVIMQKSKVDENEDKKLVPISIGDDDDVMNEDETEITANRSSSLQKSNRRYRTKSSTSLD</sequence>
<protein>
    <recommendedName>
        <fullName evidence="9">U5 small nuclear ribonucleoprotein TSSC4</fullName>
    </recommendedName>
</protein>
<dbReference type="InterPro" id="IPR029338">
    <property type="entry name" value="TSSC4"/>
</dbReference>
<feature type="compositionally biased region" description="Basic and acidic residues" evidence="11">
    <location>
        <begin position="317"/>
        <end position="327"/>
    </location>
</feature>
<dbReference type="EMBL" id="JAUHHV010000005">
    <property type="protein sequence ID" value="KAK1423217.1"/>
    <property type="molecule type" value="Genomic_DNA"/>
</dbReference>
<feature type="region of interest" description="Disordered" evidence="11">
    <location>
        <begin position="312"/>
        <end position="370"/>
    </location>
</feature>